<accession>A0ABC8D1T0</accession>
<evidence type="ECO:0008006" key="3">
    <source>
        <dbReference type="Google" id="ProtNLM"/>
    </source>
</evidence>
<organism evidence="1 2">
    <name type="scientific">Bacillus velezensis</name>
    <dbReference type="NCBI Taxonomy" id="492670"/>
    <lineage>
        <taxon>Bacteria</taxon>
        <taxon>Bacillati</taxon>
        <taxon>Bacillota</taxon>
        <taxon>Bacilli</taxon>
        <taxon>Bacillales</taxon>
        <taxon>Bacillaceae</taxon>
        <taxon>Bacillus</taxon>
        <taxon>Bacillus amyloliquefaciens group</taxon>
    </lineage>
</organism>
<reference evidence="1 2" key="1">
    <citation type="submission" date="2018-06" db="EMBL/GenBank/DDBJ databases">
        <title>Complete Genome Sequence of Bacillus velezensis DSYZ, a Plant Growth-Promoting Rhizobacterium with Antifungal Activity.</title>
        <authorList>
            <person name="Du B."/>
            <person name="Ding Y."/>
            <person name="Liu K."/>
            <person name="Yao L."/>
            <person name="Wang C."/>
            <person name="Li H."/>
            <person name="Liu H."/>
        </authorList>
    </citation>
    <scope>NUCLEOTIDE SEQUENCE [LARGE SCALE GENOMIC DNA]</scope>
    <source>
        <strain evidence="1 2">DSYZ</strain>
    </source>
</reference>
<dbReference type="Proteomes" id="UP000250069">
    <property type="component" value="Chromosome"/>
</dbReference>
<evidence type="ECO:0000313" key="2">
    <source>
        <dbReference type="Proteomes" id="UP000250069"/>
    </source>
</evidence>
<name>A0ABC8D1T0_BACVE</name>
<protein>
    <recommendedName>
        <fullName evidence="3">Secreted protein</fullName>
    </recommendedName>
</protein>
<sequence>MKEKTACGIVRKLLFCSYLFYDLSRVSAVSSPARQNRPRIRKMFMTPTAVPCEQEEAIVPPLFLTLRFF</sequence>
<proteinExistence type="predicted"/>
<evidence type="ECO:0000313" key="1">
    <source>
        <dbReference type="EMBL" id="AWX71059.1"/>
    </source>
</evidence>
<dbReference type="AlphaFoldDB" id="A0ABC8D1T0"/>
<gene>
    <name evidence="1" type="ORF">BVDSYZ_03020</name>
</gene>
<dbReference type="EMBL" id="CP030150">
    <property type="protein sequence ID" value="AWX71059.1"/>
    <property type="molecule type" value="Genomic_DNA"/>
</dbReference>